<dbReference type="InParanoid" id="A0A0V0QU33"/>
<protein>
    <submittedName>
        <fullName evidence="3">Uncharacterized protein</fullName>
    </submittedName>
</protein>
<dbReference type="Proteomes" id="UP000054937">
    <property type="component" value="Unassembled WGS sequence"/>
</dbReference>
<feature type="compositionally biased region" description="Acidic residues" evidence="2">
    <location>
        <begin position="26"/>
        <end position="43"/>
    </location>
</feature>
<feature type="region of interest" description="Disordered" evidence="2">
    <location>
        <begin position="18"/>
        <end position="54"/>
    </location>
</feature>
<feature type="coiled-coil region" evidence="1">
    <location>
        <begin position="268"/>
        <end position="303"/>
    </location>
</feature>
<feature type="compositionally biased region" description="Low complexity" evidence="2">
    <location>
        <begin position="676"/>
        <end position="690"/>
    </location>
</feature>
<organism evidence="3 4">
    <name type="scientific">Pseudocohnilembus persalinus</name>
    <name type="common">Ciliate</name>
    <dbReference type="NCBI Taxonomy" id="266149"/>
    <lineage>
        <taxon>Eukaryota</taxon>
        <taxon>Sar</taxon>
        <taxon>Alveolata</taxon>
        <taxon>Ciliophora</taxon>
        <taxon>Intramacronucleata</taxon>
        <taxon>Oligohymenophorea</taxon>
        <taxon>Scuticociliatia</taxon>
        <taxon>Philasterida</taxon>
        <taxon>Pseudocohnilembidae</taxon>
        <taxon>Pseudocohnilembus</taxon>
    </lineage>
</organism>
<evidence type="ECO:0000313" key="3">
    <source>
        <dbReference type="EMBL" id="KRX05836.1"/>
    </source>
</evidence>
<reference evidence="3 4" key="1">
    <citation type="journal article" date="2015" name="Sci. Rep.">
        <title>Genome of the facultative scuticociliatosis pathogen Pseudocohnilembus persalinus provides insight into its virulence through horizontal gene transfer.</title>
        <authorList>
            <person name="Xiong J."/>
            <person name="Wang G."/>
            <person name="Cheng J."/>
            <person name="Tian M."/>
            <person name="Pan X."/>
            <person name="Warren A."/>
            <person name="Jiang C."/>
            <person name="Yuan D."/>
            <person name="Miao W."/>
        </authorList>
    </citation>
    <scope>NUCLEOTIDE SEQUENCE [LARGE SCALE GENOMIC DNA]</scope>
    <source>
        <strain evidence="3">36N120E</strain>
    </source>
</reference>
<dbReference type="OrthoDB" id="311712at2759"/>
<keyword evidence="1" id="KW-0175">Coiled coil</keyword>
<name>A0A0V0QU33_PSEPJ</name>
<accession>A0A0V0QU33</accession>
<proteinExistence type="predicted"/>
<gene>
    <name evidence="3" type="ORF">PPERSA_02368</name>
</gene>
<feature type="region of interest" description="Disordered" evidence="2">
    <location>
        <begin position="673"/>
        <end position="697"/>
    </location>
</feature>
<dbReference type="EMBL" id="LDAU01000104">
    <property type="protein sequence ID" value="KRX05836.1"/>
    <property type="molecule type" value="Genomic_DNA"/>
</dbReference>
<comment type="caution">
    <text evidence="3">The sequence shown here is derived from an EMBL/GenBank/DDBJ whole genome shotgun (WGS) entry which is preliminary data.</text>
</comment>
<sequence>MIKNKDFGGEEYFYNDKYNISMDNSRDDDDNDEDEDDDDDEDEYQQKSEENEPFIEQLQTYIDQQLEKYRYTNKNKNRKFTLEKSPTSSTSYYLEFIILYELRESDEIYKVSLKFTFPKLWDQKDKENQKEYSISIEQCHKYLGAQVETHESELTDLIQQMADNKNRDWLKMVFDQISNILYKKIDDIKSNQQIKPHQYFPQQREKNAVCYPTPCHFSWGPNSQLVVVSNINLLKIIEKKHTFKFIKKQNDLQQINNLFSEKQVLETKNSMKQRADFLINDLEEEEQEVLQFADQDINQLDENDNNEYDFLNFKFSNMAQNTEELDDFSTPQIGRKPKRNITKVKPQLQFQEEFSQYSFKENDTLNHSFSMLFKKFQNQSFQQKSRKSDIIRVNVYDFTQKDMLAEEALLKWIQELQYYIGKNAELPNDRAQILFIIKNLYNLQTSKQLQELLIDIQGQINNLNYDLKNLESDNPIALGSLKQKIVQIIFYTFKNQLKSQIDKIYNFYFLKYRNSLESYQKQYNKESDPKYIIYCLNLIVIENFLNIFRIKQGLQQFLDLLTYKFYNKEEEEITKAQKSSFYKHTSHQLIKLPVNKEINEEDIIIQDPENLTKKQAYFVKKQVYQSSSHITQGNKPQSNYFVKLDQRKNNSINNKKSQTNLHFQSQNLSHNREQKNLNQNQIQQQQPQSKIKQRKISKSLKNDEIEQKLYIYQSLFKPRFQSIISQEGLQKMINSLSSYKFSLTESVKCLYQEIIDKFRHTNFSSLQARIIHFLKAYLNDNSKQIEQIVLNNPSSDIIIPQKIHYKIQMNQQLDKIMIFETLDQENREQFYRKIEQSGQIFNQRFEFIKSNILRNLITTNKNIRAFSFLLNKIFDGFNTGDCEFLNDIISYLDTGFGHTGEKNYVNKEGQYIKESCFICQRQIFIGGIVICRICGHGGHSEHITKYFKENKTCPNGQLICFLKYFQLKFYIYIWQIIIKFKYQQNIP</sequence>
<keyword evidence="4" id="KW-1185">Reference proteome</keyword>
<dbReference type="AlphaFoldDB" id="A0A0V0QU33"/>
<evidence type="ECO:0000256" key="1">
    <source>
        <dbReference type="SAM" id="Coils"/>
    </source>
</evidence>
<evidence type="ECO:0000256" key="2">
    <source>
        <dbReference type="SAM" id="MobiDB-lite"/>
    </source>
</evidence>
<evidence type="ECO:0000313" key="4">
    <source>
        <dbReference type="Proteomes" id="UP000054937"/>
    </source>
</evidence>